<evidence type="ECO:0000259" key="8">
    <source>
        <dbReference type="Pfam" id="PF07727"/>
    </source>
</evidence>
<gene>
    <name evidence="9" type="primary">FIE2_0</name>
    <name evidence="9" type="ORF">CK203_087728</name>
</gene>
<evidence type="ECO:0000256" key="5">
    <source>
        <dbReference type="ARBA" id="ARBA00023015"/>
    </source>
</evidence>
<name>A0A438DPC1_VITVI</name>
<evidence type="ECO:0000256" key="6">
    <source>
        <dbReference type="ARBA" id="ARBA00023163"/>
    </source>
</evidence>
<keyword evidence="3" id="KW-0677">Repeat</keyword>
<comment type="similarity">
    <text evidence="1">Belongs to the WD repeat ESC family.</text>
</comment>
<dbReference type="InterPro" id="IPR001680">
    <property type="entry name" value="WD40_rpt"/>
</dbReference>
<dbReference type="InterPro" id="IPR051243">
    <property type="entry name" value="PcG_WD-repeat"/>
</dbReference>
<dbReference type="SUPFAM" id="SSF50978">
    <property type="entry name" value="WD40 repeat-like"/>
    <property type="match status" value="1"/>
</dbReference>
<dbReference type="Pfam" id="PF07727">
    <property type="entry name" value="RVT_2"/>
    <property type="match status" value="2"/>
</dbReference>
<dbReference type="InterPro" id="IPR043502">
    <property type="entry name" value="DNA/RNA_pol_sf"/>
</dbReference>
<evidence type="ECO:0000256" key="3">
    <source>
        <dbReference type="ARBA" id="ARBA00022737"/>
    </source>
</evidence>
<keyword evidence="2 7" id="KW-0853">WD repeat</keyword>
<feature type="domain" description="Reverse transcriptase Ty1/copia-type" evidence="8">
    <location>
        <begin position="69"/>
        <end position="131"/>
    </location>
</feature>
<evidence type="ECO:0000256" key="2">
    <source>
        <dbReference type="ARBA" id="ARBA00022574"/>
    </source>
</evidence>
<keyword evidence="6" id="KW-0804">Transcription</keyword>
<dbReference type="PANTHER" id="PTHR10253">
    <property type="entry name" value="POLYCOMB PROTEIN"/>
    <property type="match status" value="1"/>
</dbReference>
<dbReference type="PRINTS" id="PR00320">
    <property type="entry name" value="GPROTEINBRPT"/>
</dbReference>
<sequence length="676" mass="76663">MSYNKSSTAHKAFLTHLNTVSIPKTLYEALGHEKWREAMRVEVDALEKNATWDLVVEALVKYKVDGLLERYKAILVAKGYTQTYGIDYLETFASIAKMNIGRVLLSVAANLGWNLQQFDVKNAFLHVTIGLVWEVYQGYALYGVQAKPGKVTTLLVYVDNIIVTGNDTKRREALKKCLVKEFEIKDLGKLKYFLGIEVAQSWHRIFISQQKCVGLVKGDKQTRMQARRLIYLSHTRLDIAYAYLKGTLGKGILFKKGKKLTLEAYIDAVYAGFVVDRRLTSGYCTYLGGNLVTWKSKKQNVMARSSAEAEFRSMTLRICELLWLKIILEDLKITWETPMRLYCNNMSAINIAHNPIQHDRTKHIEVTVYQCLEGGVIAVLQSYIDEDKDESFYTLSWACSIDGIPFLVAGGINGIIRIIDTGNEKIHKSFVGHGDSINEIRTQALRPSIVVSASKDESVRLWNVHTGICILIFAGAGGHRNEVLSVDFHPSDIYRIASCGMDNTVKIWSMKEFWTYVEKSFTWTDLPSKFPTKYVQFPVFIASVHSNYVDCNRWLGDFILSKSVDNEIVLWEPKTKEQSPGEGSVDILQKYPVPECDIWFIKFSCDFHYNAAAIGNREGKIYVWELQSSPPVLIARLSHIQSKSPIRQTAMSFDGSTILSCCEDGTIWRWDAVATP</sequence>
<protein>
    <submittedName>
        <fullName evidence="9">Polycomb group protein FIE2</fullName>
    </submittedName>
</protein>
<dbReference type="SUPFAM" id="SSF56672">
    <property type="entry name" value="DNA/RNA polymerases"/>
    <property type="match status" value="1"/>
</dbReference>
<reference evidence="9 10" key="1">
    <citation type="journal article" date="2018" name="PLoS Genet.">
        <title>Population sequencing reveals clonal diversity and ancestral inbreeding in the grapevine cultivar Chardonnay.</title>
        <authorList>
            <person name="Roach M.J."/>
            <person name="Johnson D.L."/>
            <person name="Bohlmann J."/>
            <person name="van Vuuren H.J."/>
            <person name="Jones S.J."/>
            <person name="Pretorius I.S."/>
            <person name="Schmidt S.A."/>
            <person name="Borneman A.R."/>
        </authorList>
    </citation>
    <scope>NUCLEOTIDE SEQUENCE [LARGE SCALE GENOMIC DNA]</scope>
    <source>
        <strain evidence="10">cv. Chardonnay</strain>
        <tissue evidence="9">Leaf</tissue>
    </source>
</reference>
<proteinExistence type="inferred from homology"/>
<evidence type="ECO:0000256" key="1">
    <source>
        <dbReference type="ARBA" id="ARBA00008075"/>
    </source>
</evidence>
<evidence type="ECO:0000256" key="4">
    <source>
        <dbReference type="ARBA" id="ARBA00022853"/>
    </source>
</evidence>
<dbReference type="AlphaFoldDB" id="A0A438DPC1"/>
<dbReference type="EMBL" id="QGNW01001540">
    <property type="protein sequence ID" value="RVW37327.1"/>
    <property type="molecule type" value="Genomic_DNA"/>
</dbReference>
<feature type="domain" description="Reverse transcriptase Ty1/copia-type" evidence="8">
    <location>
        <begin position="154"/>
        <end position="216"/>
    </location>
</feature>
<accession>A0A438DPC1</accession>
<dbReference type="InterPro" id="IPR020472">
    <property type="entry name" value="WD40_PAC1"/>
</dbReference>
<dbReference type="SMART" id="SM00320">
    <property type="entry name" value="WD40"/>
    <property type="match status" value="6"/>
</dbReference>
<dbReference type="InterPro" id="IPR015943">
    <property type="entry name" value="WD40/YVTN_repeat-like_dom_sf"/>
</dbReference>
<dbReference type="CDD" id="cd09272">
    <property type="entry name" value="RNase_HI_RT_Ty1"/>
    <property type="match status" value="1"/>
</dbReference>
<keyword evidence="5" id="KW-0805">Transcription regulation</keyword>
<evidence type="ECO:0000256" key="7">
    <source>
        <dbReference type="PROSITE-ProRule" id="PRU00221"/>
    </source>
</evidence>
<dbReference type="GO" id="GO:0006325">
    <property type="term" value="P:chromatin organization"/>
    <property type="evidence" value="ECO:0007669"/>
    <property type="project" value="UniProtKB-KW"/>
</dbReference>
<dbReference type="PROSITE" id="PS00678">
    <property type="entry name" value="WD_REPEATS_1"/>
    <property type="match status" value="1"/>
</dbReference>
<evidence type="ECO:0000313" key="9">
    <source>
        <dbReference type="EMBL" id="RVW37327.1"/>
    </source>
</evidence>
<feature type="repeat" description="WD" evidence="7">
    <location>
        <begin position="476"/>
        <end position="511"/>
    </location>
</feature>
<dbReference type="Gene3D" id="2.130.10.10">
    <property type="entry name" value="YVTN repeat-like/Quinoprotein amine dehydrogenase"/>
    <property type="match status" value="1"/>
</dbReference>
<feature type="repeat" description="WD" evidence="7">
    <location>
        <begin position="430"/>
        <end position="472"/>
    </location>
</feature>
<dbReference type="PROSITE" id="PS50294">
    <property type="entry name" value="WD_REPEATS_REGION"/>
    <property type="match status" value="2"/>
</dbReference>
<dbReference type="InterPro" id="IPR036322">
    <property type="entry name" value="WD40_repeat_dom_sf"/>
</dbReference>
<dbReference type="InterPro" id="IPR013103">
    <property type="entry name" value="RVT_2"/>
</dbReference>
<keyword evidence="4" id="KW-0156">Chromatin regulator</keyword>
<evidence type="ECO:0000313" key="10">
    <source>
        <dbReference type="Proteomes" id="UP000288805"/>
    </source>
</evidence>
<dbReference type="PROSITE" id="PS50082">
    <property type="entry name" value="WD_REPEATS_2"/>
    <property type="match status" value="2"/>
</dbReference>
<dbReference type="InterPro" id="IPR019775">
    <property type="entry name" value="WD40_repeat_CS"/>
</dbReference>
<organism evidence="9 10">
    <name type="scientific">Vitis vinifera</name>
    <name type="common">Grape</name>
    <dbReference type="NCBI Taxonomy" id="29760"/>
    <lineage>
        <taxon>Eukaryota</taxon>
        <taxon>Viridiplantae</taxon>
        <taxon>Streptophyta</taxon>
        <taxon>Embryophyta</taxon>
        <taxon>Tracheophyta</taxon>
        <taxon>Spermatophyta</taxon>
        <taxon>Magnoliopsida</taxon>
        <taxon>eudicotyledons</taxon>
        <taxon>Gunneridae</taxon>
        <taxon>Pentapetalae</taxon>
        <taxon>rosids</taxon>
        <taxon>Vitales</taxon>
        <taxon>Vitaceae</taxon>
        <taxon>Viteae</taxon>
        <taxon>Vitis</taxon>
    </lineage>
</organism>
<dbReference type="FunFam" id="2.130.10.10:FF:000268">
    <property type="entry name" value="polycomb group protein FIE1"/>
    <property type="match status" value="1"/>
</dbReference>
<dbReference type="Proteomes" id="UP000288805">
    <property type="component" value="Unassembled WGS sequence"/>
</dbReference>
<comment type="caution">
    <text evidence="9">The sequence shown here is derived from an EMBL/GenBank/DDBJ whole genome shotgun (WGS) entry which is preliminary data.</text>
</comment>
<dbReference type="Pfam" id="PF00400">
    <property type="entry name" value="WD40"/>
    <property type="match status" value="3"/>
</dbReference>